<proteinExistence type="predicted"/>
<dbReference type="AlphaFoldDB" id="A0A450ZFS0"/>
<name>A0A450ZFS0_9GAMM</name>
<evidence type="ECO:0008006" key="2">
    <source>
        <dbReference type="Google" id="ProtNLM"/>
    </source>
</evidence>
<protein>
    <recommendedName>
        <fullName evidence="2">Histidine kinase-, DNA gyrase B-, and HSP90-like ATPase</fullName>
    </recommendedName>
</protein>
<reference evidence="1" key="1">
    <citation type="submission" date="2019-02" db="EMBL/GenBank/DDBJ databases">
        <authorList>
            <person name="Gruber-Vodicka R. H."/>
            <person name="Seah K. B. B."/>
        </authorList>
    </citation>
    <scope>NUCLEOTIDE SEQUENCE</scope>
    <source>
        <strain evidence="1">BECK_BZ123</strain>
    </source>
</reference>
<dbReference type="EMBL" id="CAADFS010000195">
    <property type="protein sequence ID" value="VFK52611.1"/>
    <property type="molecule type" value="Genomic_DNA"/>
</dbReference>
<gene>
    <name evidence="1" type="ORF">BECKTC1821D_GA0114238_11952</name>
</gene>
<sequence>MKKCDQKRRLYFQRIAANRAKRKYRKTTKTKGSGQKKETFNKVIAAPNTFTIEDRKKRKVFLSFINKLKQLRSSHNQRVLLDFTKTEHMIADGTLLFKANLYRLIHRYKIKIQIKLSRSKKINQALQQTGVLKLLGQKLNLKISHPDVINWRHAQGAGAIGQKTDGILEPFDGAISETLQKGLYLGLTEAMTNTRQHAYPTPSRTDNFPGDMETEWWMFSEDKDGRAYVVFCDLGVGIPKSLPEKQPNLWKRIVEKFGATPNDSQVIKETILHSTSRTGYSHRGKGLQQLTNILSTTKGGNLRLHSNYGCYASHSGQPNSINYKTTINGTLICWSLPIKE</sequence>
<evidence type="ECO:0000313" key="1">
    <source>
        <dbReference type="EMBL" id="VFK52611.1"/>
    </source>
</evidence>
<organism evidence="1">
    <name type="scientific">Candidatus Kentrum sp. TC</name>
    <dbReference type="NCBI Taxonomy" id="2126339"/>
    <lineage>
        <taxon>Bacteria</taxon>
        <taxon>Pseudomonadati</taxon>
        <taxon>Pseudomonadota</taxon>
        <taxon>Gammaproteobacteria</taxon>
        <taxon>Candidatus Kentrum</taxon>
    </lineage>
</organism>
<accession>A0A450ZFS0</accession>